<protein>
    <submittedName>
        <fullName evidence="1">YkuS family protein</fullName>
    </submittedName>
</protein>
<evidence type="ECO:0000313" key="2">
    <source>
        <dbReference type="Proteomes" id="UP001254848"/>
    </source>
</evidence>
<proteinExistence type="predicted"/>
<dbReference type="RefSeq" id="WP_413778474.1">
    <property type="nucleotide sequence ID" value="NZ_JAUOZS010000001.1"/>
</dbReference>
<dbReference type="Pfam" id="PF03698">
    <property type="entry name" value="UPF0180"/>
    <property type="match status" value="1"/>
</dbReference>
<organism evidence="1 2">
    <name type="scientific">Anaeroselena agilis</name>
    <dbReference type="NCBI Taxonomy" id="3063788"/>
    <lineage>
        <taxon>Bacteria</taxon>
        <taxon>Bacillati</taxon>
        <taxon>Bacillota</taxon>
        <taxon>Negativicutes</taxon>
        <taxon>Acetonemataceae</taxon>
        <taxon>Anaeroselena</taxon>
    </lineage>
</organism>
<reference evidence="1 2" key="1">
    <citation type="submission" date="2023-07" db="EMBL/GenBank/DDBJ databases">
        <title>The novel representative of Negativicutes class, Anaeroselena agilis gen. nov. sp. nov.</title>
        <authorList>
            <person name="Prokofeva M.I."/>
            <person name="Elcheninov A.G."/>
            <person name="Klyukina A."/>
            <person name="Kublanov I.V."/>
            <person name="Frolov E.N."/>
            <person name="Podosokorskaya O.A."/>
        </authorList>
    </citation>
    <scope>NUCLEOTIDE SEQUENCE [LARGE SCALE GENOMIC DNA]</scope>
    <source>
        <strain evidence="1 2">4137-cl</strain>
    </source>
</reference>
<accession>A0ABU3NSW0</accession>
<keyword evidence="2" id="KW-1185">Reference proteome</keyword>
<sequence length="99" mass="10784">MAKVVAVQSRMNDVARLLAKRGYKVVDMLEASRPGAHIDAFLYTSYHSDIVSSFDSATQTDNVTLGGEPELDSATVPMVNVVGMTPEQAVDILEERLSR</sequence>
<dbReference type="Proteomes" id="UP001254848">
    <property type="component" value="Unassembled WGS sequence"/>
</dbReference>
<name>A0ABU3NSW0_9FIRM</name>
<comment type="caution">
    <text evidence="1">The sequence shown here is derived from an EMBL/GenBank/DDBJ whole genome shotgun (WGS) entry which is preliminary data.</text>
</comment>
<evidence type="ECO:0000313" key="1">
    <source>
        <dbReference type="EMBL" id="MDT8899909.1"/>
    </source>
</evidence>
<gene>
    <name evidence="1" type="ORF">Q4T40_01415</name>
</gene>
<dbReference type="EMBL" id="JAUOZS010000001">
    <property type="protein sequence ID" value="MDT8899909.1"/>
    <property type="molecule type" value="Genomic_DNA"/>
</dbReference>
<dbReference type="InterPro" id="IPR005370">
    <property type="entry name" value="UPF0180"/>
</dbReference>